<feature type="transmembrane region" description="Helical" evidence="6">
    <location>
        <begin position="12"/>
        <end position="36"/>
    </location>
</feature>
<dbReference type="InterPro" id="IPR052964">
    <property type="entry name" value="Sporulation_signal_mat"/>
</dbReference>
<feature type="transmembrane region" description="Helical" evidence="6">
    <location>
        <begin position="207"/>
        <end position="232"/>
    </location>
</feature>
<dbReference type="GeneID" id="94442964"/>
<feature type="domain" description="HTTM-like" evidence="7">
    <location>
        <begin position="14"/>
        <end position="282"/>
    </location>
</feature>
<dbReference type="Proteomes" id="UP000033572">
    <property type="component" value="Unassembled WGS sequence"/>
</dbReference>
<keyword evidence="3 6" id="KW-1133">Transmembrane helix</keyword>
<dbReference type="PATRIC" id="fig|104336.4.peg.362"/>
<dbReference type="InterPro" id="IPR023894">
    <property type="entry name" value="Sporulation_SdpB"/>
</dbReference>
<reference evidence="8 9" key="1">
    <citation type="submission" date="2015-02" db="EMBL/GenBank/DDBJ databases">
        <title>Draft genome sequences of ten Microbacterium spp. with emphasis on heavy metal contaminated environments.</title>
        <authorList>
            <person name="Corretto E."/>
        </authorList>
    </citation>
    <scope>NUCLEOTIDE SEQUENCE [LARGE SCALE GENOMIC DNA]</scope>
    <source>
        <strain evidence="8 9">DSM 12966</strain>
    </source>
</reference>
<dbReference type="AlphaFoldDB" id="A0A0F0L3F4"/>
<keyword evidence="9" id="KW-1185">Reference proteome</keyword>
<comment type="caution">
    <text evidence="8">The sequence shown here is derived from an EMBL/GenBank/DDBJ whole genome shotgun (WGS) entry which is preliminary data.</text>
</comment>
<dbReference type="RefSeq" id="WP_052677589.1">
    <property type="nucleotide sequence ID" value="NZ_CP031425.1"/>
</dbReference>
<evidence type="ECO:0000256" key="3">
    <source>
        <dbReference type="ARBA" id="ARBA00022989"/>
    </source>
</evidence>
<feature type="compositionally biased region" description="Polar residues" evidence="5">
    <location>
        <begin position="308"/>
        <end position="331"/>
    </location>
</feature>
<dbReference type="EMBL" id="JYIU01000024">
    <property type="protein sequence ID" value="KJL26061.1"/>
    <property type="molecule type" value="Genomic_DNA"/>
</dbReference>
<accession>A0A0F0L3F4</accession>
<dbReference type="NCBIfam" id="TIGR04033">
    <property type="entry name" value="export_SdpB"/>
    <property type="match status" value="1"/>
</dbReference>
<keyword evidence="2 6" id="KW-0812">Transmembrane</keyword>
<dbReference type="InterPro" id="IPR011020">
    <property type="entry name" value="HTTM-like"/>
</dbReference>
<keyword evidence="4 6" id="KW-0472">Membrane</keyword>
<sequence>MSAIDRIRLPQPVIWTPLLGLVRSLVALGGLITVAFTREDFLFRPVSGVGTYPLCTHVDQAGLFCLVRDDLAFGRIICIAVLILVISGFLPQVTSVLHAWVAFSIASSISIPEGGDQIAAILALLLVPICLGDPRVNHWMPGRRGTRLIGVRTGAAVVFLVAAKVQVAVLYFYSGAGKLFQTEWAEGTALYYIGQGFFGSSGLFLQLIVFFTSIPLALFVLTWGTMALEIALAALPLLRGRLRVAVALLGAALHLGIIVFIGLWSFQITMFGALILLAVPLVARPYSEGATFGSLLPARAKRMRSHTQPHGESSRSAPVTHAPSPSDTGRQSAASAPSASATDSLAIPPSGDSIHRSAGAAEAVSGPPPR</sequence>
<organism evidence="8 9">
    <name type="scientific">Microbacterium foliorum</name>
    <dbReference type="NCBI Taxonomy" id="104336"/>
    <lineage>
        <taxon>Bacteria</taxon>
        <taxon>Bacillati</taxon>
        <taxon>Actinomycetota</taxon>
        <taxon>Actinomycetes</taxon>
        <taxon>Micrococcales</taxon>
        <taxon>Microbacteriaceae</taxon>
        <taxon>Microbacterium</taxon>
    </lineage>
</organism>
<gene>
    <name evidence="8" type="primary">sdpB</name>
    <name evidence="8" type="ORF">RN50_00346</name>
</gene>
<feature type="transmembrane region" description="Helical" evidence="6">
    <location>
        <begin position="244"/>
        <end position="264"/>
    </location>
</feature>
<feature type="compositionally biased region" description="Low complexity" evidence="5">
    <location>
        <begin position="332"/>
        <end position="346"/>
    </location>
</feature>
<feature type="transmembrane region" description="Helical" evidence="6">
    <location>
        <begin position="148"/>
        <end position="173"/>
    </location>
</feature>
<feature type="region of interest" description="Disordered" evidence="5">
    <location>
        <begin position="303"/>
        <end position="370"/>
    </location>
</feature>
<evidence type="ECO:0000256" key="4">
    <source>
        <dbReference type="ARBA" id="ARBA00023136"/>
    </source>
</evidence>
<comment type="subcellular location">
    <subcellularLocation>
        <location evidence="1">Endomembrane system</location>
        <topology evidence="1">Multi-pass membrane protein</topology>
    </subcellularLocation>
</comment>
<name>A0A0F0L3F4_9MICO</name>
<dbReference type="GO" id="GO:0012505">
    <property type="term" value="C:endomembrane system"/>
    <property type="evidence" value="ECO:0007669"/>
    <property type="project" value="UniProtKB-SubCell"/>
</dbReference>
<dbReference type="SMART" id="SM00752">
    <property type="entry name" value="HTTM"/>
    <property type="match status" value="1"/>
</dbReference>
<evidence type="ECO:0000256" key="2">
    <source>
        <dbReference type="ARBA" id="ARBA00022692"/>
    </source>
</evidence>
<proteinExistence type="predicted"/>
<evidence type="ECO:0000259" key="7">
    <source>
        <dbReference type="SMART" id="SM00752"/>
    </source>
</evidence>
<evidence type="ECO:0000256" key="1">
    <source>
        <dbReference type="ARBA" id="ARBA00004127"/>
    </source>
</evidence>
<evidence type="ECO:0000256" key="5">
    <source>
        <dbReference type="SAM" id="MobiDB-lite"/>
    </source>
</evidence>
<protein>
    <submittedName>
        <fullName evidence="8">Sporulation-delaying protein SdpB</fullName>
    </submittedName>
</protein>
<evidence type="ECO:0000313" key="8">
    <source>
        <dbReference type="EMBL" id="KJL26061.1"/>
    </source>
</evidence>
<evidence type="ECO:0000256" key="6">
    <source>
        <dbReference type="SAM" id="Phobius"/>
    </source>
</evidence>
<dbReference type="PANTHER" id="PTHR39535">
    <property type="entry name" value="SPORULATION-DELAYING PROTEIN SDPB"/>
    <property type="match status" value="1"/>
</dbReference>
<dbReference type="PANTHER" id="PTHR39535:SF2">
    <property type="entry name" value="HTTM DOMAIN-CONTAINING PROTEIN"/>
    <property type="match status" value="1"/>
</dbReference>
<evidence type="ECO:0000313" key="9">
    <source>
        <dbReference type="Proteomes" id="UP000033572"/>
    </source>
</evidence>
<feature type="transmembrane region" description="Helical" evidence="6">
    <location>
        <begin position="72"/>
        <end position="90"/>
    </location>
</feature>